<accession>B8C733</accession>
<dbReference type="EMBL" id="CM000644">
    <property type="protein sequence ID" value="EED90912.1"/>
    <property type="molecule type" value="Genomic_DNA"/>
</dbReference>
<dbReference type="AlphaFoldDB" id="B8C733"/>
<reference evidence="2 3" key="1">
    <citation type="journal article" date="2004" name="Science">
        <title>The genome of the diatom Thalassiosira pseudonana: ecology, evolution, and metabolism.</title>
        <authorList>
            <person name="Armbrust E.V."/>
            <person name="Berges J.A."/>
            <person name="Bowler C."/>
            <person name="Green B.R."/>
            <person name="Martinez D."/>
            <person name="Putnam N.H."/>
            <person name="Zhou S."/>
            <person name="Allen A.E."/>
            <person name="Apt K.E."/>
            <person name="Bechner M."/>
            <person name="Brzezinski M.A."/>
            <person name="Chaal B.K."/>
            <person name="Chiovitti A."/>
            <person name="Davis A.K."/>
            <person name="Demarest M.S."/>
            <person name="Detter J.C."/>
            <person name="Glavina T."/>
            <person name="Goodstein D."/>
            <person name="Hadi M.Z."/>
            <person name="Hellsten U."/>
            <person name="Hildebrand M."/>
            <person name="Jenkins B.D."/>
            <person name="Jurka J."/>
            <person name="Kapitonov V.V."/>
            <person name="Kroger N."/>
            <person name="Lau W.W."/>
            <person name="Lane T.W."/>
            <person name="Larimer F.W."/>
            <person name="Lippmeier J.C."/>
            <person name="Lucas S."/>
            <person name="Medina M."/>
            <person name="Montsant A."/>
            <person name="Obornik M."/>
            <person name="Parker M.S."/>
            <person name="Palenik B."/>
            <person name="Pazour G.J."/>
            <person name="Richardson P.M."/>
            <person name="Rynearson T.A."/>
            <person name="Saito M.A."/>
            <person name="Schwartz D.C."/>
            <person name="Thamatrakoln K."/>
            <person name="Valentin K."/>
            <person name="Vardi A."/>
            <person name="Wilkerson F.P."/>
            <person name="Rokhsar D.S."/>
        </authorList>
    </citation>
    <scope>NUCLEOTIDE SEQUENCE [LARGE SCALE GENOMIC DNA]</scope>
    <source>
        <strain evidence="2 3">CCMP1335</strain>
    </source>
</reference>
<dbReference type="PaxDb" id="35128-Thaps23788"/>
<evidence type="ECO:0000313" key="3">
    <source>
        <dbReference type="Proteomes" id="UP000001449"/>
    </source>
</evidence>
<feature type="region of interest" description="Disordered" evidence="1">
    <location>
        <begin position="1"/>
        <end position="31"/>
    </location>
</feature>
<dbReference type="GeneID" id="7449811"/>
<feature type="region of interest" description="Disordered" evidence="1">
    <location>
        <begin position="470"/>
        <end position="503"/>
    </location>
</feature>
<reference evidence="2 3" key="2">
    <citation type="journal article" date="2008" name="Nature">
        <title>The Phaeodactylum genome reveals the evolutionary history of diatom genomes.</title>
        <authorList>
            <person name="Bowler C."/>
            <person name="Allen A.E."/>
            <person name="Badger J.H."/>
            <person name="Grimwood J."/>
            <person name="Jabbari K."/>
            <person name="Kuo A."/>
            <person name="Maheswari U."/>
            <person name="Martens C."/>
            <person name="Maumus F."/>
            <person name="Otillar R.P."/>
            <person name="Rayko E."/>
            <person name="Salamov A."/>
            <person name="Vandepoele K."/>
            <person name="Beszteri B."/>
            <person name="Gruber A."/>
            <person name="Heijde M."/>
            <person name="Katinka M."/>
            <person name="Mock T."/>
            <person name="Valentin K."/>
            <person name="Verret F."/>
            <person name="Berges J.A."/>
            <person name="Brownlee C."/>
            <person name="Cadoret J.P."/>
            <person name="Chiovitti A."/>
            <person name="Choi C.J."/>
            <person name="Coesel S."/>
            <person name="De Martino A."/>
            <person name="Detter J.C."/>
            <person name="Durkin C."/>
            <person name="Falciatore A."/>
            <person name="Fournet J."/>
            <person name="Haruta M."/>
            <person name="Huysman M.J."/>
            <person name="Jenkins B.D."/>
            <person name="Jiroutova K."/>
            <person name="Jorgensen R.E."/>
            <person name="Joubert Y."/>
            <person name="Kaplan A."/>
            <person name="Kroger N."/>
            <person name="Kroth P.G."/>
            <person name="La Roche J."/>
            <person name="Lindquist E."/>
            <person name="Lommer M."/>
            <person name="Martin-Jezequel V."/>
            <person name="Lopez P.J."/>
            <person name="Lucas S."/>
            <person name="Mangogna M."/>
            <person name="McGinnis K."/>
            <person name="Medlin L.K."/>
            <person name="Montsant A."/>
            <person name="Oudot-Le Secq M.P."/>
            <person name="Napoli C."/>
            <person name="Obornik M."/>
            <person name="Parker M.S."/>
            <person name="Petit J.L."/>
            <person name="Porcel B.M."/>
            <person name="Poulsen N."/>
            <person name="Robison M."/>
            <person name="Rychlewski L."/>
            <person name="Rynearson T.A."/>
            <person name="Schmutz J."/>
            <person name="Shapiro H."/>
            <person name="Siaut M."/>
            <person name="Stanley M."/>
            <person name="Sussman M.R."/>
            <person name="Taylor A.R."/>
            <person name="Vardi A."/>
            <person name="von Dassow P."/>
            <person name="Vyverman W."/>
            <person name="Willis A."/>
            <person name="Wyrwicz L.S."/>
            <person name="Rokhsar D.S."/>
            <person name="Weissenbach J."/>
            <person name="Armbrust E.V."/>
            <person name="Green B.R."/>
            <person name="Van de Peer Y."/>
            <person name="Grigoriev I.V."/>
        </authorList>
    </citation>
    <scope>NUCLEOTIDE SEQUENCE [LARGE SCALE GENOMIC DNA]</scope>
    <source>
        <strain evidence="2 3">CCMP1335</strain>
    </source>
</reference>
<feature type="compositionally biased region" description="Basic residues" evidence="1">
    <location>
        <begin position="490"/>
        <end position="503"/>
    </location>
</feature>
<evidence type="ECO:0000313" key="2">
    <source>
        <dbReference type="EMBL" id="EED90912.1"/>
    </source>
</evidence>
<feature type="region of interest" description="Disordered" evidence="1">
    <location>
        <begin position="610"/>
        <end position="639"/>
    </location>
</feature>
<feature type="compositionally biased region" description="Basic residues" evidence="1">
    <location>
        <begin position="21"/>
        <end position="31"/>
    </location>
</feature>
<protein>
    <submittedName>
        <fullName evidence="2">Uncharacterized protein</fullName>
    </submittedName>
</protein>
<feature type="compositionally biased region" description="Low complexity" evidence="1">
    <location>
        <begin position="474"/>
        <end position="486"/>
    </location>
</feature>
<dbReference type="KEGG" id="tps:THAPSDRAFT_23788"/>
<name>B8C733_THAPS</name>
<organism evidence="2 3">
    <name type="scientific">Thalassiosira pseudonana</name>
    <name type="common">Marine diatom</name>
    <name type="synonym">Cyclotella nana</name>
    <dbReference type="NCBI Taxonomy" id="35128"/>
    <lineage>
        <taxon>Eukaryota</taxon>
        <taxon>Sar</taxon>
        <taxon>Stramenopiles</taxon>
        <taxon>Ochrophyta</taxon>
        <taxon>Bacillariophyta</taxon>
        <taxon>Coscinodiscophyceae</taxon>
        <taxon>Thalassiosirophycidae</taxon>
        <taxon>Thalassiosirales</taxon>
        <taxon>Thalassiosiraceae</taxon>
        <taxon>Thalassiosira</taxon>
    </lineage>
</organism>
<feature type="compositionally biased region" description="Polar residues" evidence="1">
    <location>
        <begin position="611"/>
        <end position="623"/>
    </location>
</feature>
<dbReference type="HOGENOM" id="CLU_403109_0_0_1"/>
<keyword evidence="3" id="KW-1185">Reference proteome</keyword>
<feature type="region of interest" description="Disordered" evidence="1">
    <location>
        <begin position="532"/>
        <end position="589"/>
    </location>
</feature>
<dbReference type="Proteomes" id="UP000001449">
    <property type="component" value="Chromosome 8"/>
</dbReference>
<dbReference type="eggNOG" id="ENOG502SA42">
    <property type="taxonomic scope" value="Eukaryota"/>
</dbReference>
<dbReference type="InParanoid" id="B8C733"/>
<sequence>MGHTVSTCAGGDDIHHPQNSTRHRRRHHRQPSFHAKATLMAILLTVSSNRVTGSSPSRSNCCFASCPHDRLSLQRRRNQQNHMLLSSHEFALPYSISSSTSLFTTSLSSVAGSSSTMIAASVPPPGSKLYRLRSSASSSSGGGNPASRKRGRTDLRYATHYASGPPSAVAASQQEEHDDGGGSGSQRNHLFPLNPSNQGSSVDGKFDESSGNHTNHNKLNVTKIRKRARMTKFIDRRFSRLQFKSSKSLKATSSSPGKTTTSSSEQAAIDYQKRKEAWAAKYTSVSTLRSTFGKNKNRLWGDFDPATTRKLYHTLIPRALLALHDMGLSNVDELAPLAYQARVAAKKYARERSRLPGRIGSMMYDGFRQWRRYGKWETNGMTWEQVWRKYEDQILREAMMESGGSEGGNTGALEGFPGLDLEEEGMFENADLDDEQLTARICLRILERSVVTNEAIDKLFLKRLVEGTTESEGSDLSSSSNISMASTTPIKRRKRQERQRQRKLQIQADLQAIEKKFDDDIRELLKHTTLTTTEGDERRSKRKMISSFLTGKDDKDDTSSPGMPADATSFARGGGGNVRGAASPTSPTSEADLAAAMFSMTEITAAMELDYTTSDQPSNTEDAYSSPKSERSSRKKSSIRKLAVHEVFALRLLASTKQRIAALQSLPQFTEDDDEDNTYTNKQ</sequence>
<feature type="region of interest" description="Disordered" evidence="1">
    <location>
        <begin position="245"/>
        <end position="267"/>
    </location>
</feature>
<feature type="compositionally biased region" description="Polar residues" evidence="1">
    <location>
        <begin position="211"/>
        <end position="220"/>
    </location>
</feature>
<dbReference type="RefSeq" id="XP_002292061.1">
    <property type="nucleotide sequence ID" value="XM_002292025.1"/>
</dbReference>
<proteinExistence type="predicted"/>
<feature type="compositionally biased region" description="Low complexity" evidence="1">
    <location>
        <begin position="245"/>
        <end position="264"/>
    </location>
</feature>
<feature type="region of interest" description="Disordered" evidence="1">
    <location>
        <begin position="116"/>
        <end position="224"/>
    </location>
</feature>
<evidence type="ECO:0000256" key="1">
    <source>
        <dbReference type="SAM" id="MobiDB-lite"/>
    </source>
</evidence>
<gene>
    <name evidence="2" type="ORF">THAPSDRAFT_23788</name>
</gene>